<dbReference type="PANTHER" id="PTHR30024:SF47">
    <property type="entry name" value="TAURINE-BINDING PERIPLASMIC PROTEIN"/>
    <property type="match status" value="1"/>
</dbReference>
<dbReference type="RefSeq" id="WP_188565991.1">
    <property type="nucleotide sequence ID" value="NZ_BMED01000002.1"/>
</dbReference>
<comment type="caution">
    <text evidence="6">The sequence shown here is derived from an EMBL/GenBank/DDBJ whole genome shotgun (WGS) entry which is preliminary data.</text>
</comment>
<evidence type="ECO:0000256" key="1">
    <source>
        <dbReference type="ARBA" id="ARBA00004418"/>
    </source>
</evidence>
<keyword evidence="3 4" id="KW-0732">Signal</keyword>
<dbReference type="InterPro" id="IPR015168">
    <property type="entry name" value="SsuA/THI5"/>
</dbReference>
<reference evidence="6" key="2">
    <citation type="submission" date="2020-09" db="EMBL/GenBank/DDBJ databases">
        <authorList>
            <person name="Sun Q."/>
            <person name="Zhou Y."/>
        </authorList>
    </citation>
    <scope>NUCLEOTIDE SEQUENCE</scope>
    <source>
        <strain evidence="6">CGMCC 1.10998</strain>
    </source>
</reference>
<dbReference type="PANTHER" id="PTHR30024">
    <property type="entry name" value="ALIPHATIC SULFONATES-BINDING PROTEIN-RELATED"/>
    <property type="match status" value="1"/>
</dbReference>
<dbReference type="CDD" id="cd01008">
    <property type="entry name" value="PBP2_NrtA_SsuA_CpmA_like"/>
    <property type="match status" value="1"/>
</dbReference>
<proteinExistence type="inferred from homology"/>
<accession>A0A916XIR5</accession>
<evidence type="ECO:0000313" key="7">
    <source>
        <dbReference type="Proteomes" id="UP000637423"/>
    </source>
</evidence>
<dbReference type="GO" id="GO:0042918">
    <property type="term" value="P:alkanesulfonate transmembrane transport"/>
    <property type="evidence" value="ECO:0007669"/>
    <property type="project" value="TreeGrafter"/>
</dbReference>
<dbReference type="GO" id="GO:0042597">
    <property type="term" value="C:periplasmic space"/>
    <property type="evidence" value="ECO:0007669"/>
    <property type="project" value="UniProtKB-SubCell"/>
</dbReference>
<gene>
    <name evidence="6" type="ORF">GCM10011396_20790</name>
</gene>
<dbReference type="Proteomes" id="UP000637423">
    <property type="component" value="Unassembled WGS sequence"/>
</dbReference>
<feature type="domain" description="Solute-binding protein family 3/N-terminal" evidence="5">
    <location>
        <begin position="27"/>
        <end position="258"/>
    </location>
</feature>
<protein>
    <submittedName>
        <fullName evidence="6">ABC transporter substrate-binding protein</fullName>
    </submittedName>
</protein>
<evidence type="ECO:0000256" key="2">
    <source>
        <dbReference type="ARBA" id="ARBA00010742"/>
    </source>
</evidence>
<feature type="signal peptide" evidence="4">
    <location>
        <begin position="1"/>
        <end position="25"/>
    </location>
</feature>
<dbReference type="EMBL" id="BMED01000002">
    <property type="protein sequence ID" value="GGC73451.1"/>
    <property type="molecule type" value="Genomic_DNA"/>
</dbReference>
<organism evidence="6 7">
    <name type="scientific">Undibacterium terreum</name>
    <dbReference type="NCBI Taxonomy" id="1224302"/>
    <lineage>
        <taxon>Bacteria</taxon>
        <taxon>Pseudomonadati</taxon>
        <taxon>Pseudomonadota</taxon>
        <taxon>Betaproteobacteria</taxon>
        <taxon>Burkholderiales</taxon>
        <taxon>Oxalobacteraceae</taxon>
        <taxon>Undibacterium</taxon>
    </lineage>
</organism>
<dbReference type="AlphaFoldDB" id="A0A916XIR5"/>
<feature type="chain" id="PRO_5037861651" evidence="4">
    <location>
        <begin position="26"/>
        <end position="325"/>
    </location>
</feature>
<sequence length="325" mass="36013">MKELPAIFRILALLLAFAFAPDLSASELTIAVSTTGMSTPFYVAEKLGMFAQEGLKVKLLDCPSGSRCIKQMFDGKAQLATVSDLPIMFNSFERKDLVVLSTFCTTNFDTKLIVRKSGNITSVKDLAGKRIAIPMGTSSQYAFDLIALAEGLDPRSMGLINMAPEDMPQAMLSHKIDAAAVFEPTAYKLVQELGGEGQRLNIESVHTLSFNLVTLKPSMNTRRDDMVRLMRALDNAALYIQGNQEKSKAILLEHLKLEPAFISWAWSDFRFNLVLSQSLLTSLESEARWAIRENLISNHQIPNFLDVLEPAILRKVRPGSVTLVK</sequence>
<evidence type="ECO:0000259" key="5">
    <source>
        <dbReference type="SMART" id="SM00062"/>
    </source>
</evidence>
<reference evidence="6" key="1">
    <citation type="journal article" date="2014" name="Int. J. Syst. Evol. Microbiol.">
        <title>Complete genome sequence of Corynebacterium casei LMG S-19264T (=DSM 44701T), isolated from a smear-ripened cheese.</title>
        <authorList>
            <consortium name="US DOE Joint Genome Institute (JGI-PGF)"/>
            <person name="Walter F."/>
            <person name="Albersmeier A."/>
            <person name="Kalinowski J."/>
            <person name="Ruckert C."/>
        </authorList>
    </citation>
    <scope>NUCLEOTIDE SEQUENCE</scope>
    <source>
        <strain evidence="6">CGMCC 1.10998</strain>
    </source>
</reference>
<evidence type="ECO:0000256" key="4">
    <source>
        <dbReference type="SAM" id="SignalP"/>
    </source>
</evidence>
<dbReference type="InterPro" id="IPR001638">
    <property type="entry name" value="Solute-binding_3/MltF_N"/>
</dbReference>
<keyword evidence="7" id="KW-1185">Reference proteome</keyword>
<comment type="similarity">
    <text evidence="2">Belongs to the bacterial solute-binding protein SsuA/TauA family.</text>
</comment>
<name>A0A916XIR5_9BURK</name>
<evidence type="ECO:0000313" key="6">
    <source>
        <dbReference type="EMBL" id="GGC73451.1"/>
    </source>
</evidence>
<evidence type="ECO:0000256" key="3">
    <source>
        <dbReference type="ARBA" id="ARBA00022729"/>
    </source>
</evidence>
<dbReference type="Gene3D" id="3.40.190.10">
    <property type="entry name" value="Periplasmic binding protein-like II"/>
    <property type="match status" value="2"/>
</dbReference>
<dbReference type="SMART" id="SM00062">
    <property type="entry name" value="PBPb"/>
    <property type="match status" value="1"/>
</dbReference>
<comment type="subcellular location">
    <subcellularLocation>
        <location evidence="1">Periplasm</location>
    </subcellularLocation>
</comment>
<dbReference type="Pfam" id="PF09084">
    <property type="entry name" value="NMT1"/>
    <property type="match status" value="1"/>
</dbReference>
<dbReference type="SUPFAM" id="SSF53850">
    <property type="entry name" value="Periplasmic binding protein-like II"/>
    <property type="match status" value="1"/>
</dbReference>